<proteinExistence type="inferred from homology"/>
<evidence type="ECO:0000256" key="8">
    <source>
        <dbReference type="ARBA" id="ARBA00037801"/>
    </source>
</evidence>
<dbReference type="AlphaFoldDB" id="A0AAD4JLU6"/>
<sequence length="323" mass="36955">MLVANSFELWQKDAFFSAAEEVQQSADIMESSYRTWVRARREGCKEEELDELSRELQMALGTAKWQLEEFERAVCMSYRSHRDDITVSRHSQFVSVLEDQISRVETALKESFQVEGKKAFHWVNLDEEECDDLAIFLSGNSGTSQRITDEEVGTSLLNKKSIRKEHSNLGSEDSSTIQILNEVKSPQEVVSTNEDINCFVETGNGISFQADKTASNRRSALEIVIVKDDRQNTAEIEATPKEKGTKPFFWNARGEDRPVDKGGVLLSHPQLDVISWIHQRLRGYHRNQRQQQMSQMLPVNSMRFVLALLLTIFLVVPFLLFST</sequence>
<keyword evidence="6" id="KW-0333">Golgi apparatus</keyword>
<keyword evidence="3 9" id="KW-0812">Transmembrane</keyword>
<comment type="subcellular location">
    <subcellularLocation>
        <location evidence="8">Golgi apparatus</location>
        <location evidence="8">trans-Golgi network membrane</location>
        <topology evidence="8">Single-pass type IV membrane protein</topology>
    </subcellularLocation>
</comment>
<dbReference type="Pfam" id="PF09177">
    <property type="entry name" value="STX6_10_61_N"/>
    <property type="match status" value="1"/>
</dbReference>
<reference evidence="11 12" key="1">
    <citation type="journal article" date="2021" name="Nat. Commun.">
        <title>Incipient diploidization of the medicinal plant Perilla within 10,000 years.</title>
        <authorList>
            <person name="Zhang Y."/>
            <person name="Shen Q."/>
            <person name="Leng L."/>
            <person name="Zhang D."/>
            <person name="Chen S."/>
            <person name="Shi Y."/>
            <person name="Ning Z."/>
            <person name="Chen S."/>
        </authorList>
    </citation>
    <scope>NUCLEOTIDE SEQUENCE [LARGE SCALE GENOMIC DNA]</scope>
    <source>
        <strain evidence="12">cv. PC099</strain>
    </source>
</reference>
<protein>
    <recommendedName>
        <fullName evidence="10">Syntaxin 6/10/61 N-terminal domain-containing protein</fullName>
    </recommendedName>
</protein>
<dbReference type="Proteomes" id="UP001190926">
    <property type="component" value="Unassembled WGS sequence"/>
</dbReference>
<evidence type="ECO:0000256" key="4">
    <source>
        <dbReference type="ARBA" id="ARBA00022927"/>
    </source>
</evidence>
<feature type="transmembrane region" description="Helical" evidence="9">
    <location>
        <begin position="302"/>
        <end position="321"/>
    </location>
</feature>
<evidence type="ECO:0000313" key="12">
    <source>
        <dbReference type="Proteomes" id="UP001190926"/>
    </source>
</evidence>
<dbReference type="FunFam" id="1.20.58.90:FF:000004">
    <property type="entry name" value="Syntaxin 10"/>
    <property type="match status" value="1"/>
</dbReference>
<accession>A0AAD4JLU6</accession>
<keyword evidence="7 9" id="KW-0472">Membrane</keyword>
<keyword evidence="2" id="KW-0813">Transport</keyword>
<comment type="similarity">
    <text evidence="1">Belongs to the syntaxin family.</text>
</comment>
<evidence type="ECO:0000256" key="5">
    <source>
        <dbReference type="ARBA" id="ARBA00022989"/>
    </source>
</evidence>
<feature type="domain" description="Syntaxin 6/10/61 N-terminal" evidence="10">
    <location>
        <begin position="13"/>
        <end position="105"/>
    </location>
</feature>
<dbReference type="SUPFAM" id="SSF47661">
    <property type="entry name" value="t-snare proteins"/>
    <property type="match status" value="1"/>
</dbReference>
<evidence type="ECO:0000256" key="2">
    <source>
        <dbReference type="ARBA" id="ARBA00022448"/>
    </source>
</evidence>
<dbReference type="EMBL" id="SDAM02000035">
    <property type="protein sequence ID" value="KAH6835398.1"/>
    <property type="molecule type" value="Genomic_DNA"/>
</dbReference>
<dbReference type="PANTHER" id="PTHR34949">
    <property type="entry name" value="OS05G0443700 PROTEIN"/>
    <property type="match status" value="1"/>
</dbReference>
<dbReference type="GO" id="GO:0005794">
    <property type="term" value="C:Golgi apparatus"/>
    <property type="evidence" value="ECO:0007669"/>
    <property type="project" value="UniProtKB-SubCell"/>
</dbReference>
<dbReference type="InterPro" id="IPR010989">
    <property type="entry name" value="SNARE"/>
</dbReference>
<evidence type="ECO:0000256" key="9">
    <source>
        <dbReference type="SAM" id="Phobius"/>
    </source>
</evidence>
<dbReference type="GO" id="GO:0016020">
    <property type="term" value="C:membrane"/>
    <property type="evidence" value="ECO:0007669"/>
    <property type="project" value="InterPro"/>
</dbReference>
<keyword evidence="4" id="KW-0653">Protein transport</keyword>
<dbReference type="PANTHER" id="PTHR34949:SF3">
    <property type="entry name" value="OS08G0244100 PROTEIN"/>
    <property type="match status" value="1"/>
</dbReference>
<keyword evidence="5 9" id="KW-1133">Transmembrane helix</keyword>
<dbReference type="InterPro" id="IPR015260">
    <property type="entry name" value="Syntaxin-6/10/61_N"/>
</dbReference>
<evidence type="ECO:0000313" key="11">
    <source>
        <dbReference type="EMBL" id="KAH6835398.1"/>
    </source>
</evidence>
<dbReference type="CDD" id="cd21442">
    <property type="entry name" value="SNARE_NTD_STX6-like"/>
    <property type="match status" value="1"/>
</dbReference>
<dbReference type="GO" id="GO:0015031">
    <property type="term" value="P:protein transport"/>
    <property type="evidence" value="ECO:0007669"/>
    <property type="project" value="UniProtKB-KW"/>
</dbReference>
<evidence type="ECO:0000256" key="7">
    <source>
        <dbReference type="ARBA" id="ARBA00023136"/>
    </source>
</evidence>
<gene>
    <name evidence="11" type="ORF">C2S53_003249</name>
</gene>
<organism evidence="11 12">
    <name type="scientific">Perilla frutescens var. hirtella</name>
    <name type="common">Perilla citriodora</name>
    <name type="synonym">Perilla setoyensis</name>
    <dbReference type="NCBI Taxonomy" id="608512"/>
    <lineage>
        <taxon>Eukaryota</taxon>
        <taxon>Viridiplantae</taxon>
        <taxon>Streptophyta</taxon>
        <taxon>Embryophyta</taxon>
        <taxon>Tracheophyta</taxon>
        <taxon>Spermatophyta</taxon>
        <taxon>Magnoliopsida</taxon>
        <taxon>eudicotyledons</taxon>
        <taxon>Gunneridae</taxon>
        <taxon>Pentapetalae</taxon>
        <taxon>asterids</taxon>
        <taxon>lamiids</taxon>
        <taxon>Lamiales</taxon>
        <taxon>Lamiaceae</taxon>
        <taxon>Nepetoideae</taxon>
        <taxon>Elsholtzieae</taxon>
        <taxon>Perilla</taxon>
    </lineage>
</organism>
<dbReference type="Gene3D" id="1.20.58.90">
    <property type="match status" value="1"/>
</dbReference>
<evidence type="ECO:0000256" key="1">
    <source>
        <dbReference type="ARBA" id="ARBA00009063"/>
    </source>
</evidence>
<keyword evidence="12" id="KW-1185">Reference proteome</keyword>
<name>A0AAD4JLU6_PERFH</name>
<evidence type="ECO:0000259" key="10">
    <source>
        <dbReference type="Pfam" id="PF09177"/>
    </source>
</evidence>
<evidence type="ECO:0000256" key="6">
    <source>
        <dbReference type="ARBA" id="ARBA00023034"/>
    </source>
</evidence>
<comment type="caution">
    <text evidence="11">The sequence shown here is derived from an EMBL/GenBank/DDBJ whole genome shotgun (WGS) entry which is preliminary data.</text>
</comment>
<evidence type="ECO:0000256" key="3">
    <source>
        <dbReference type="ARBA" id="ARBA00022692"/>
    </source>
</evidence>
<dbReference type="GO" id="GO:0048193">
    <property type="term" value="P:Golgi vesicle transport"/>
    <property type="evidence" value="ECO:0007669"/>
    <property type="project" value="InterPro"/>
</dbReference>